<dbReference type="OrthoDB" id="568194at2759"/>
<dbReference type="Proteomes" id="UP000663879">
    <property type="component" value="Unassembled WGS sequence"/>
</dbReference>
<name>A0A814AK61_9BILA</name>
<dbReference type="Gene3D" id="3.50.4.10">
    <property type="entry name" value="Hepatocyte Growth Factor"/>
    <property type="match status" value="2"/>
</dbReference>
<evidence type="ECO:0000259" key="2">
    <source>
        <dbReference type="Pfam" id="PF14295"/>
    </source>
</evidence>
<feature type="transmembrane region" description="Helical" evidence="1">
    <location>
        <begin position="6"/>
        <end position="29"/>
    </location>
</feature>
<dbReference type="AlphaFoldDB" id="A0A814AK61"/>
<feature type="domain" description="Apple" evidence="2">
    <location>
        <begin position="182"/>
        <end position="219"/>
    </location>
</feature>
<reference evidence="3" key="1">
    <citation type="submission" date="2021-02" db="EMBL/GenBank/DDBJ databases">
        <authorList>
            <person name="Nowell W R."/>
        </authorList>
    </citation>
    <scope>NUCLEOTIDE SEQUENCE</scope>
    <source>
        <strain evidence="3">Ploen Becks lab</strain>
    </source>
</reference>
<keyword evidence="1" id="KW-1133">Transmembrane helix</keyword>
<proteinExistence type="predicted"/>
<evidence type="ECO:0000313" key="3">
    <source>
        <dbReference type="EMBL" id="CAF0916089.1"/>
    </source>
</evidence>
<evidence type="ECO:0000256" key="1">
    <source>
        <dbReference type="SAM" id="Phobius"/>
    </source>
</evidence>
<evidence type="ECO:0000313" key="4">
    <source>
        <dbReference type="Proteomes" id="UP000663879"/>
    </source>
</evidence>
<dbReference type="InterPro" id="IPR003609">
    <property type="entry name" value="Pan_app"/>
</dbReference>
<feature type="domain" description="Apple" evidence="2">
    <location>
        <begin position="261"/>
        <end position="303"/>
    </location>
</feature>
<organism evidence="3 4">
    <name type="scientific">Brachionus calyciflorus</name>
    <dbReference type="NCBI Taxonomy" id="104777"/>
    <lineage>
        <taxon>Eukaryota</taxon>
        <taxon>Metazoa</taxon>
        <taxon>Spiralia</taxon>
        <taxon>Gnathifera</taxon>
        <taxon>Rotifera</taxon>
        <taxon>Eurotatoria</taxon>
        <taxon>Monogononta</taxon>
        <taxon>Pseudotrocha</taxon>
        <taxon>Ploima</taxon>
        <taxon>Brachionidae</taxon>
        <taxon>Brachionus</taxon>
    </lineage>
</organism>
<keyword evidence="4" id="KW-1185">Reference proteome</keyword>
<comment type="caution">
    <text evidence="3">The sequence shown here is derived from an EMBL/GenBank/DDBJ whole genome shotgun (WGS) entry which is preliminary data.</text>
</comment>
<keyword evidence="1" id="KW-0812">Transmembrane</keyword>
<keyword evidence="1" id="KW-0472">Membrane</keyword>
<dbReference type="Pfam" id="PF14295">
    <property type="entry name" value="PAN_4"/>
    <property type="match status" value="2"/>
</dbReference>
<protein>
    <recommendedName>
        <fullName evidence="2">Apple domain-containing protein</fullName>
    </recommendedName>
</protein>
<dbReference type="EMBL" id="CAJNOC010002159">
    <property type="protein sequence ID" value="CAF0916089.1"/>
    <property type="molecule type" value="Genomic_DNA"/>
</dbReference>
<accession>A0A814AK61</accession>
<gene>
    <name evidence="3" type="ORF">OXX778_LOCUS12154</name>
</gene>
<sequence>MNLKNILNFFLIFIISQNVVQSFILGFFAPSLRGFGVKLFAGSLSNGPEISVWNNLGFNMEIKLFEDGVEYDWLTMKYVKARIVYGDEEFGFFKVEFDVISSNARCWGRYYVKAHEWTHIPKKESIPINKPIVYDSNVQEPDRKLITKNKSSEYSKWVTEQEKKRIEWKDNWAHACDFEGDNFKFESLKGEECGGRCAQTPACTHFTWTTFNGGTCWMKSKNGITKTDAFYTYNMSMVCGVVRSKVDDKIDWKGNWAHACDFKDNDLKNEKSSGEECGGRCAQTRSCTHFTWTTFNGGTCWMKSESGVTKSDAIFTGDKSMVCGLL</sequence>